<evidence type="ECO:0000313" key="2">
    <source>
        <dbReference type="Proteomes" id="UP000595349"/>
    </source>
</evidence>
<accession>A0A7T6Z8W4</accession>
<dbReference type="KEGG" id="scib:HUG20_03035"/>
<name>A0A7T6Z8W4_9BACI</name>
<dbReference type="EMBL" id="CP054706">
    <property type="protein sequence ID" value="QQK78981.1"/>
    <property type="molecule type" value="Genomic_DNA"/>
</dbReference>
<organism evidence="1 2">
    <name type="scientific">Salicibibacter cibi</name>
    <dbReference type="NCBI Taxonomy" id="2743001"/>
    <lineage>
        <taxon>Bacteria</taxon>
        <taxon>Bacillati</taxon>
        <taxon>Bacillota</taxon>
        <taxon>Bacilli</taxon>
        <taxon>Bacillales</taxon>
        <taxon>Bacillaceae</taxon>
        <taxon>Salicibibacter</taxon>
    </lineage>
</organism>
<dbReference type="RefSeq" id="WP_200087945.1">
    <property type="nucleotide sequence ID" value="NZ_CP054706.1"/>
</dbReference>
<evidence type="ECO:0000313" key="1">
    <source>
        <dbReference type="EMBL" id="QQK78981.1"/>
    </source>
</evidence>
<dbReference type="Proteomes" id="UP000595349">
    <property type="component" value="Chromosome"/>
</dbReference>
<sequence>MREYLQRGNKLWEGSRMFLPQHKQALLDHKKEQQKVKKPELDEQELEELNQTFHMALANKAPVTFTYYQEGQFSELVGYIDGFLRDRKELRIIDQSQQIHILKTDSIVALK</sequence>
<dbReference type="InterPro" id="IPR014962">
    <property type="entry name" value="YolD"/>
</dbReference>
<reference evidence="1 2" key="1">
    <citation type="submission" date="2020-06" db="EMBL/GenBank/DDBJ databases">
        <title>Genomic analysis of Salicibibacter sp. NKC21-4.</title>
        <authorList>
            <person name="Oh Y.J."/>
        </authorList>
    </citation>
    <scope>NUCLEOTIDE SEQUENCE [LARGE SCALE GENOMIC DNA]</scope>
    <source>
        <strain evidence="1 2">NKC21-4</strain>
    </source>
</reference>
<dbReference type="AlphaFoldDB" id="A0A7T6Z8W4"/>
<protein>
    <submittedName>
        <fullName evidence="1">YolD-like family protein</fullName>
    </submittedName>
</protein>
<dbReference type="Pfam" id="PF08863">
    <property type="entry name" value="YolD"/>
    <property type="match status" value="1"/>
</dbReference>
<dbReference type="PANTHER" id="PTHR40051:SF1">
    <property type="entry name" value="YOLD-LIKE FAMILY PROTEIN"/>
    <property type="match status" value="1"/>
</dbReference>
<proteinExistence type="predicted"/>
<keyword evidence="2" id="KW-1185">Reference proteome</keyword>
<gene>
    <name evidence="1" type="ORF">HUG20_03035</name>
</gene>
<dbReference type="PANTHER" id="PTHR40051">
    <property type="entry name" value="IG HYPOTHETICAL 15966"/>
    <property type="match status" value="1"/>
</dbReference>